<protein>
    <recommendedName>
        <fullName evidence="4 6">Signal peptidase I</fullName>
        <ecNumber evidence="4 6">3.4.21.89</ecNumber>
    </recommendedName>
</protein>
<evidence type="ECO:0000256" key="3">
    <source>
        <dbReference type="ARBA" id="ARBA00009370"/>
    </source>
</evidence>
<evidence type="ECO:0000256" key="2">
    <source>
        <dbReference type="ARBA" id="ARBA00004401"/>
    </source>
</evidence>
<keyword evidence="6" id="KW-1133">Transmembrane helix</keyword>
<name>A0A1I5XMN9_9BACI</name>
<dbReference type="SUPFAM" id="SSF51306">
    <property type="entry name" value="LexA/Signal peptidase"/>
    <property type="match status" value="1"/>
</dbReference>
<comment type="subcellular location">
    <subcellularLocation>
        <location evidence="2">Cell membrane</location>
        <topology evidence="2">Single-pass type II membrane protein</topology>
    </subcellularLocation>
    <subcellularLocation>
        <location evidence="6">Membrane</location>
        <topology evidence="6">Single-pass type II membrane protein</topology>
    </subcellularLocation>
</comment>
<organism evidence="8 9">
    <name type="scientific">Priestia endophytica DSM 13796</name>
    <dbReference type="NCBI Taxonomy" id="1121089"/>
    <lineage>
        <taxon>Bacteria</taxon>
        <taxon>Bacillati</taxon>
        <taxon>Bacillota</taxon>
        <taxon>Bacilli</taxon>
        <taxon>Bacillales</taxon>
        <taxon>Bacillaceae</taxon>
        <taxon>Priestia</taxon>
    </lineage>
</organism>
<evidence type="ECO:0000259" key="7">
    <source>
        <dbReference type="Pfam" id="PF10502"/>
    </source>
</evidence>
<keyword evidence="6" id="KW-0472">Membrane</keyword>
<dbReference type="Gene3D" id="2.10.109.10">
    <property type="entry name" value="Umud Fragment, subunit A"/>
    <property type="match status" value="1"/>
</dbReference>
<dbReference type="GeneID" id="93709699"/>
<sequence length="187" mass="21608">MTKSTKSELWSYVKTIILAIILSFFIQHFFFQPYTVKGDSMLPNLKDGNKIVVNKINYKYGKPQRADLVVLKSPEHKEEYLVKRIVGLPGENISFKNDVLYVNGQKTAEPYLNKAKQEKLPYEQVTNDFTLKEIVGLAKIPKDYVLVLGDNRPISNDGRHFGLIKIDNIVGEVNMRYWPLNEITFMH</sequence>
<dbReference type="PANTHER" id="PTHR43390:SF1">
    <property type="entry name" value="CHLOROPLAST PROCESSING PEPTIDASE"/>
    <property type="match status" value="1"/>
</dbReference>
<dbReference type="InterPro" id="IPR019757">
    <property type="entry name" value="Pept_S26A_signal_pept_1_Lys-AS"/>
</dbReference>
<dbReference type="PROSITE" id="PS00760">
    <property type="entry name" value="SPASE_I_2"/>
    <property type="match status" value="1"/>
</dbReference>
<dbReference type="InterPro" id="IPR019533">
    <property type="entry name" value="Peptidase_S26"/>
</dbReference>
<dbReference type="InterPro" id="IPR000223">
    <property type="entry name" value="Pept_S26A_signal_pept_1"/>
</dbReference>
<feature type="transmembrane region" description="Helical" evidence="6">
    <location>
        <begin position="12"/>
        <end position="31"/>
    </location>
</feature>
<dbReference type="CDD" id="cd06530">
    <property type="entry name" value="S26_SPase_I"/>
    <property type="match status" value="1"/>
</dbReference>
<dbReference type="EMBL" id="FOXX01000002">
    <property type="protein sequence ID" value="SFQ33243.1"/>
    <property type="molecule type" value="Genomic_DNA"/>
</dbReference>
<dbReference type="NCBIfam" id="TIGR02227">
    <property type="entry name" value="sigpep_I_bact"/>
    <property type="match status" value="1"/>
</dbReference>
<dbReference type="RefSeq" id="WP_061803439.1">
    <property type="nucleotide sequence ID" value="NZ_FOXX01000002.1"/>
</dbReference>
<comment type="catalytic activity">
    <reaction evidence="1 6">
        <text>Cleavage of hydrophobic, N-terminal signal or leader sequences from secreted and periplasmic proteins.</text>
        <dbReference type="EC" id="3.4.21.89"/>
    </reaction>
</comment>
<dbReference type="InterPro" id="IPR036286">
    <property type="entry name" value="LexA/Signal_pep-like_sf"/>
</dbReference>
<evidence type="ECO:0000313" key="8">
    <source>
        <dbReference type="EMBL" id="SFQ33243.1"/>
    </source>
</evidence>
<feature type="domain" description="Peptidase S26" evidence="7">
    <location>
        <begin position="10"/>
        <end position="178"/>
    </location>
</feature>
<keyword evidence="9" id="KW-1185">Reference proteome</keyword>
<comment type="similarity">
    <text evidence="3 6">Belongs to the peptidase S26 family.</text>
</comment>
<comment type="caution">
    <text evidence="8">The sequence shown here is derived from an EMBL/GenBank/DDBJ whole genome shotgun (WGS) entry which is preliminary data.</text>
</comment>
<evidence type="ECO:0000256" key="5">
    <source>
        <dbReference type="ARBA" id="ARBA00022801"/>
    </source>
</evidence>
<dbReference type="Pfam" id="PF10502">
    <property type="entry name" value="Peptidase_S26"/>
    <property type="match status" value="1"/>
</dbReference>
<evidence type="ECO:0000313" key="9">
    <source>
        <dbReference type="Proteomes" id="UP000182762"/>
    </source>
</evidence>
<keyword evidence="5 6" id="KW-0378">Hydrolase</keyword>
<reference evidence="8 9" key="1">
    <citation type="submission" date="2016-10" db="EMBL/GenBank/DDBJ databases">
        <authorList>
            <person name="Varghese N."/>
            <person name="Submissions S."/>
        </authorList>
    </citation>
    <scope>NUCLEOTIDE SEQUENCE [LARGE SCALE GENOMIC DNA]</scope>
    <source>
        <strain evidence="8 9">DSM 13796</strain>
    </source>
</reference>
<gene>
    <name evidence="8" type="ORF">SAMN02745910_00954</name>
</gene>
<keyword evidence="6" id="KW-0645">Protease</keyword>
<evidence type="ECO:0000256" key="1">
    <source>
        <dbReference type="ARBA" id="ARBA00000677"/>
    </source>
</evidence>
<dbReference type="PROSITE" id="PS00761">
    <property type="entry name" value="SPASE_I_3"/>
    <property type="match status" value="1"/>
</dbReference>
<evidence type="ECO:0000256" key="6">
    <source>
        <dbReference type="RuleBase" id="RU362042"/>
    </source>
</evidence>
<evidence type="ECO:0000256" key="4">
    <source>
        <dbReference type="ARBA" id="ARBA00013208"/>
    </source>
</evidence>
<proteinExistence type="inferred from homology"/>
<dbReference type="PRINTS" id="PR00727">
    <property type="entry name" value="LEADERPTASE"/>
</dbReference>
<keyword evidence="6" id="KW-0812">Transmembrane</keyword>
<dbReference type="EC" id="3.4.21.89" evidence="4 6"/>
<dbReference type="PANTHER" id="PTHR43390">
    <property type="entry name" value="SIGNAL PEPTIDASE I"/>
    <property type="match status" value="1"/>
</dbReference>
<dbReference type="InterPro" id="IPR019758">
    <property type="entry name" value="Pept_S26A_signal_pept_1_CS"/>
</dbReference>
<accession>A0A1I5XMN9</accession>
<dbReference type="Proteomes" id="UP000182762">
    <property type="component" value="Unassembled WGS sequence"/>
</dbReference>